<reference evidence="1" key="1">
    <citation type="submission" date="2021-01" db="EMBL/GenBank/DDBJ databases">
        <title>Genomic Encyclopedia of Type Strains, Phase IV (KMG-IV): sequencing the most valuable type-strain genomes for metagenomic binning, comparative biology and taxonomic classification.</title>
        <authorList>
            <person name="Goeker M."/>
        </authorList>
    </citation>
    <scope>NUCLEOTIDE SEQUENCE</scope>
    <source>
        <strain evidence="1">DSM 25523</strain>
    </source>
</reference>
<dbReference type="AlphaFoldDB" id="A0A938XVY0"/>
<comment type="caution">
    <text evidence="1">The sequence shown here is derived from an EMBL/GenBank/DDBJ whole genome shotgun (WGS) entry which is preliminary data.</text>
</comment>
<dbReference type="RefSeq" id="WP_204516428.1">
    <property type="nucleotide sequence ID" value="NZ_BAABIN010000009.1"/>
</dbReference>
<organism evidence="1 2">
    <name type="scientific">Brevibacillus fulvus</name>
    <dbReference type="NCBI Taxonomy" id="1125967"/>
    <lineage>
        <taxon>Bacteria</taxon>
        <taxon>Bacillati</taxon>
        <taxon>Bacillota</taxon>
        <taxon>Bacilli</taxon>
        <taxon>Bacillales</taxon>
        <taxon>Paenibacillaceae</taxon>
        <taxon>Brevibacillus</taxon>
    </lineage>
</organism>
<dbReference type="InterPro" id="IPR025942">
    <property type="entry name" value="SpoVIF"/>
</dbReference>
<evidence type="ECO:0000313" key="2">
    <source>
        <dbReference type="Proteomes" id="UP000717624"/>
    </source>
</evidence>
<proteinExistence type="predicted"/>
<dbReference type="Pfam" id="PF14069">
    <property type="entry name" value="SpoVIF"/>
    <property type="match status" value="1"/>
</dbReference>
<keyword evidence="2" id="KW-1185">Reference proteome</keyword>
<dbReference type="EMBL" id="JAFBEB010000001">
    <property type="protein sequence ID" value="MBM7588695.1"/>
    <property type="molecule type" value="Genomic_DNA"/>
</dbReference>
<name>A0A938XVY0_9BACL</name>
<accession>A0A938XVY0</accession>
<sequence length="87" mass="9887">MSNNLSRKMIEKLQGKLQVDQGQLRALAGKVNKNDFADETKLRQLIKTLVALTGTSISEEKEDKIIQMFRENKVNPNDFQALAKLLK</sequence>
<protein>
    <submittedName>
        <fullName evidence="1">Uncharacterized protein YegL</fullName>
    </submittedName>
</protein>
<dbReference type="Proteomes" id="UP000717624">
    <property type="component" value="Unassembled WGS sequence"/>
</dbReference>
<evidence type="ECO:0000313" key="1">
    <source>
        <dbReference type="EMBL" id="MBM7588695.1"/>
    </source>
</evidence>
<gene>
    <name evidence="1" type="ORF">JOD01_000281</name>
</gene>